<accession>A0A518BI13</accession>
<keyword evidence="3" id="KW-1185">Reference proteome</keyword>
<keyword evidence="2" id="KW-0378">Hydrolase</keyword>
<dbReference type="InterPro" id="IPR035959">
    <property type="entry name" value="RutC-like_sf"/>
</dbReference>
<dbReference type="AlphaFoldDB" id="A0A518BI13"/>
<dbReference type="NCBIfam" id="TIGR00004">
    <property type="entry name" value="Rid family detoxifying hydrolase"/>
    <property type="match status" value="1"/>
</dbReference>
<dbReference type="RefSeq" id="WP_145064427.1">
    <property type="nucleotide sequence ID" value="NZ_CP036287.1"/>
</dbReference>
<name>A0A518BI13_9BACT</name>
<dbReference type="InterPro" id="IPR019897">
    <property type="entry name" value="RidA_CS"/>
</dbReference>
<organism evidence="2 3">
    <name type="scientific">Engelhardtia mirabilis</name>
    <dbReference type="NCBI Taxonomy" id="2528011"/>
    <lineage>
        <taxon>Bacteria</taxon>
        <taxon>Pseudomonadati</taxon>
        <taxon>Planctomycetota</taxon>
        <taxon>Planctomycetia</taxon>
        <taxon>Planctomycetia incertae sedis</taxon>
        <taxon>Engelhardtia</taxon>
    </lineage>
</organism>
<proteinExistence type="inferred from homology"/>
<dbReference type="Pfam" id="PF01042">
    <property type="entry name" value="Ribonuc_L-PSP"/>
    <property type="match status" value="1"/>
</dbReference>
<dbReference type="GO" id="GO:0019239">
    <property type="term" value="F:deaminase activity"/>
    <property type="evidence" value="ECO:0007669"/>
    <property type="project" value="TreeGrafter"/>
</dbReference>
<dbReference type="InterPro" id="IPR006175">
    <property type="entry name" value="YjgF/YER057c/UK114"/>
</dbReference>
<dbReference type="PANTHER" id="PTHR11803:SF39">
    <property type="entry name" value="2-IMINOBUTANOATE_2-IMINOPROPANOATE DEAMINASE"/>
    <property type="match status" value="1"/>
</dbReference>
<dbReference type="PANTHER" id="PTHR11803">
    <property type="entry name" value="2-IMINOBUTANOATE/2-IMINOPROPANOATE DEAMINASE RIDA"/>
    <property type="match status" value="1"/>
</dbReference>
<dbReference type="Proteomes" id="UP000316921">
    <property type="component" value="Chromosome"/>
</dbReference>
<dbReference type="KEGG" id="pbap:Pla133_16820"/>
<dbReference type="EMBL" id="CP036287">
    <property type="protein sequence ID" value="QDU66606.1"/>
    <property type="molecule type" value="Genomic_DNA"/>
</dbReference>
<sequence>MTERTKIHSDGAPAAIGPYSQAIRAGDTLYCSGQVALDPKTGEFHAGTAAEEARHCLENLKAVLAAGGSSFDRVVRCTVFLVDMADFAAVNAVYGEYFTGDTPPSRACVAVAQLPKGARVEIDAIALCG</sequence>
<comment type="similarity">
    <text evidence="1">Belongs to the RutC family.</text>
</comment>
<dbReference type="Gene3D" id="3.30.1330.40">
    <property type="entry name" value="RutC-like"/>
    <property type="match status" value="1"/>
</dbReference>
<dbReference type="InterPro" id="IPR006056">
    <property type="entry name" value="RidA"/>
</dbReference>
<dbReference type="EC" id="3.5.4.-" evidence="2"/>
<dbReference type="CDD" id="cd00448">
    <property type="entry name" value="YjgF_YER057c_UK114_family"/>
    <property type="match status" value="1"/>
</dbReference>
<protein>
    <submittedName>
        <fullName evidence="2">Enamine/imine deaminase</fullName>
        <ecNumber evidence="2">3.5.4.-</ecNumber>
    </submittedName>
</protein>
<gene>
    <name evidence="2" type="primary">yabJ</name>
    <name evidence="2" type="ORF">Pla133_16820</name>
</gene>
<dbReference type="FunFam" id="3.30.1330.40:FF:000001">
    <property type="entry name" value="L-PSP family endoribonuclease"/>
    <property type="match status" value="1"/>
</dbReference>
<dbReference type="GO" id="GO:0005829">
    <property type="term" value="C:cytosol"/>
    <property type="evidence" value="ECO:0007669"/>
    <property type="project" value="TreeGrafter"/>
</dbReference>
<evidence type="ECO:0000313" key="2">
    <source>
        <dbReference type="EMBL" id="QDU66606.1"/>
    </source>
</evidence>
<evidence type="ECO:0000313" key="3">
    <source>
        <dbReference type="Proteomes" id="UP000316921"/>
    </source>
</evidence>
<dbReference type="SUPFAM" id="SSF55298">
    <property type="entry name" value="YjgF-like"/>
    <property type="match status" value="1"/>
</dbReference>
<dbReference type="PROSITE" id="PS01094">
    <property type="entry name" value="UPF0076"/>
    <property type="match status" value="1"/>
</dbReference>
<reference evidence="2 3" key="1">
    <citation type="submission" date="2019-02" db="EMBL/GenBank/DDBJ databases">
        <title>Deep-cultivation of Planctomycetes and their phenomic and genomic characterization uncovers novel biology.</title>
        <authorList>
            <person name="Wiegand S."/>
            <person name="Jogler M."/>
            <person name="Boedeker C."/>
            <person name="Pinto D."/>
            <person name="Vollmers J."/>
            <person name="Rivas-Marin E."/>
            <person name="Kohn T."/>
            <person name="Peeters S.H."/>
            <person name="Heuer A."/>
            <person name="Rast P."/>
            <person name="Oberbeckmann S."/>
            <person name="Bunk B."/>
            <person name="Jeske O."/>
            <person name="Meyerdierks A."/>
            <person name="Storesund J.E."/>
            <person name="Kallscheuer N."/>
            <person name="Luecker S."/>
            <person name="Lage O.M."/>
            <person name="Pohl T."/>
            <person name="Merkel B.J."/>
            <person name="Hornburger P."/>
            <person name="Mueller R.-W."/>
            <person name="Bruemmer F."/>
            <person name="Labrenz M."/>
            <person name="Spormann A.M."/>
            <person name="Op den Camp H."/>
            <person name="Overmann J."/>
            <person name="Amann R."/>
            <person name="Jetten M.S.M."/>
            <person name="Mascher T."/>
            <person name="Medema M.H."/>
            <person name="Devos D.P."/>
            <person name="Kaster A.-K."/>
            <person name="Ovreas L."/>
            <person name="Rohde M."/>
            <person name="Galperin M.Y."/>
            <person name="Jogler C."/>
        </authorList>
    </citation>
    <scope>NUCLEOTIDE SEQUENCE [LARGE SCALE GENOMIC DNA]</scope>
    <source>
        <strain evidence="2 3">Pla133</strain>
    </source>
</reference>
<evidence type="ECO:0000256" key="1">
    <source>
        <dbReference type="ARBA" id="ARBA00010552"/>
    </source>
</evidence>